<dbReference type="PROSITE" id="PS50014">
    <property type="entry name" value="BROMODOMAIN_2"/>
    <property type="match status" value="1"/>
</dbReference>
<feature type="region of interest" description="Disordered" evidence="4">
    <location>
        <begin position="625"/>
        <end position="713"/>
    </location>
</feature>
<proteinExistence type="predicted"/>
<evidence type="ECO:0000256" key="3">
    <source>
        <dbReference type="SAM" id="Coils"/>
    </source>
</evidence>
<feature type="compositionally biased region" description="Low complexity" evidence="4">
    <location>
        <begin position="958"/>
        <end position="975"/>
    </location>
</feature>
<keyword evidence="7" id="KW-1185">Reference proteome</keyword>
<feature type="domain" description="Bromo" evidence="5">
    <location>
        <begin position="374"/>
        <end position="444"/>
    </location>
</feature>
<sequence>MSQGCTVSVEEIQSWWEVPAIAHFCSLFRTAFNLPDFEIEELEKALSLQDLDFLGDLIACLLQGCYQRNDITPEAFSSYLDDIISYRWELEEGKPNPLREGPFENLPRRTQVELLHRLCDYRLDAADVFDLLKGLDADSLRVEPLGQDGNGALYWYFYGTRMYKEEPVKRKLPLNLIVSTHFHSNQCLSSLLPLGHKRGAWSLVCDTEEQWVSLAESIKDKTSPQDRHLYRVISQNFLPEISSMIEHKSHSQILMCLCACIQDNLKAVLEEDKKKDEELDRQVLLAEQRREEERLLQEEQQREKMEKIKAVEERAKRRKMREEKAWLLSQGKDLPPELLNLEPTSPVHRTRRNKEFYEIDDDYTALYKVLEALKSHKDAWPFLEPVDDSYAPNYHEIIKTPMDLSTIERKLNDGDYIAKEEFVADVKLMFENCVEYNGEDSEYTIMAETLERCFSRALLKHFPSEDGDTDEEFHISSEDKERKDKKRNRSSRHMGPESLIKATEQVQRKRTFQGGKGSAHSEDEDSKPKRPPPLPHWANGPPHHHGLPLSQQHIHEGDIRGMYHRRQQLPRPPGPHGPHGPHMYSQRMAMDPRFSYPTHIPRHGDPSLSRLPHGYNMQHRMVEGHHMGPRYPMGPDPNQQQPPHQQQHPYMGPTHGPSLGPRPMALQPGPPPEASMYPSHHRPEGHNMHPIGNRFSGTEGPPQHNYPGLRPPGMGLSNMWTGMNHQERPNGMRMQDPNIVDQRNFSYGGVPPPVGQKPWPEAAGVPHPPPNAQYQMSAAVSSPGPMSSRPTVAHPDSSGRTRLASMLESPEMLALQQLSASSGPPAGAPHQRMGNFQPGPPSGIGSIPTQSSQQPPPAPEVQLLRPARDNGPDSQPSQQTDMQPKGRPDLLSQYFPRSPSPAVLHPNVQPLHAVASQNSAQQMAENNSVYMQNPHEQSEHQQSIPKQQQPQSTPPQSHPQSSPQQMNQNTQQHNSLLPHHVPQNISPQRPTQNSPAQPGPPQPTPLTSLPPSHPTPLLPCQPSPADHGDQRPSEPSSRPDTEGTAVPSPHTIMKSGPPNGAYKHQAFSPSHHQTMQTVSNPGMQAQRGPAPVLNPTMPSPSQAQANGAMPYGMMNHPHPHFSQTNMPRHMPPSAQHPYHNQAINPLHNPAHHPTYHQQGGTAYSYHMPGQQHPQAHPNMYPPHQYQQHHYYPQLHPQTQAHNQANSRGNYPPEEWHRSQYHPHQPLPPNAYLPVASARGNGQCKESSVSPMGSEGPSGASLVSPGPVADVVPHPGGQEEGKNESRVQASGDSPAKQVHTENSERPESPKEILDLDSHNAAQCPPASAAHMMSGFMYDPRAMHPGIQQGGIPPPHMMSQARGGTNRAPYPGQPYPDPGRYAAQRPHPHLMEALQRPQQLPYSPGQARMAMYRHPRPAGHFQGMMIQQRGLAPEHFLHPGQQMMAAPGGPSSKQGV</sequence>
<feature type="compositionally biased region" description="Polar residues" evidence="4">
    <location>
        <begin position="983"/>
        <end position="993"/>
    </location>
</feature>
<reference evidence="6" key="1">
    <citation type="submission" date="2021-04" db="EMBL/GenBank/DDBJ databases">
        <authorList>
            <consortium name="Wellcome Sanger Institute Data Sharing"/>
        </authorList>
    </citation>
    <scope>NUCLEOTIDE SEQUENCE [LARGE SCALE GENOMIC DNA]</scope>
</reference>
<feature type="compositionally biased region" description="Polar residues" evidence="4">
    <location>
        <begin position="772"/>
        <end position="790"/>
    </location>
</feature>
<feature type="compositionally biased region" description="Basic and acidic residues" evidence="4">
    <location>
        <begin position="472"/>
        <end position="482"/>
    </location>
</feature>
<dbReference type="PANTHER" id="PTHR47092:SF1">
    <property type="entry name" value="CHROMATIN REMODELING REGULATOR CECR2"/>
    <property type="match status" value="1"/>
</dbReference>
<accession>A0A671V5F5</accession>
<keyword evidence="1 2" id="KW-0103">Bromodomain</keyword>
<evidence type="ECO:0000256" key="2">
    <source>
        <dbReference type="PROSITE-ProRule" id="PRU00035"/>
    </source>
</evidence>
<feature type="region of interest" description="Disordered" evidence="4">
    <location>
        <begin position="819"/>
        <end position="1102"/>
    </location>
</feature>
<feature type="region of interest" description="Disordered" evidence="4">
    <location>
        <begin position="465"/>
        <end position="549"/>
    </location>
</feature>
<feature type="compositionally biased region" description="Polar residues" evidence="4">
    <location>
        <begin position="1198"/>
        <end position="1208"/>
    </location>
</feature>
<feature type="compositionally biased region" description="Basic and acidic residues" evidence="4">
    <location>
        <begin position="1297"/>
        <end position="1309"/>
    </location>
</feature>
<feature type="compositionally biased region" description="Low complexity" evidence="4">
    <location>
        <begin position="843"/>
        <end position="853"/>
    </location>
</feature>
<feature type="compositionally biased region" description="Polar residues" evidence="4">
    <location>
        <begin position="872"/>
        <end position="882"/>
    </location>
</feature>
<evidence type="ECO:0000259" key="5">
    <source>
        <dbReference type="PROSITE" id="PS50014"/>
    </source>
</evidence>
<dbReference type="Gene3D" id="1.20.920.10">
    <property type="entry name" value="Bromodomain-like"/>
    <property type="match status" value="1"/>
</dbReference>
<feature type="compositionally biased region" description="Basic and acidic residues" evidence="4">
    <location>
        <begin position="1026"/>
        <end position="1041"/>
    </location>
</feature>
<dbReference type="Proteomes" id="UP000472265">
    <property type="component" value="Chromosome 8"/>
</dbReference>
<evidence type="ECO:0000256" key="1">
    <source>
        <dbReference type="ARBA" id="ARBA00023117"/>
    </source>
</evidence>
<reference evidence="6" key="2">
    <citation type="submission" date="2025-08" db="UniProtKB">
        <authorList>
            <consortium name="Ensembl"/>
        </authorList>
    </citation>
    <scope>IDENTIFICATION</scope>
</reference>
<protein>
    <submittedName>
        <fullName evidence="6">Cat eye syndrome critical region protein 2</fullName>
    </submittedName>
</protein>
<feature type="compositionally biased region" description="Basic residues" evidence="4">
    <location>
        <begin position="483"/>
        <end position="492"/>
    </location>
</feature>
<dbReference type="PANTHER" id="PTHR47092">
    <property type="entry name" value="CAT EYE SYNDROME CRITICAL REGION PROTEIN 2"/>
    <property type="match status" value="1"/>
</dbReference>
<dbReference type="InterPro" id="IPR018359">
    <property type="entry name" value="Bromodomain_CS"/>
</dbReference>
<dbReference type="Pfam" id="PF00439">
    <property type="entry name" value="Bromodomain"/>
    <property type="match status" value="1"/>
</dbReference>
<dbReference type="GeneTree" id="ENSGT01000000219967"/>
<dbReference type="SMART" id="SM00297">
    <property type="entry name" value="BROMO"/>
    <property type="match status" value="1"/>
</dbReference>
<evidence type="ECO:0000313" key="6">
    <source>
        <dbReference type="Ensembl" id="ENSSAUP00010021388.1"/>
    </source>
</evidence>
<evidence type="ECO:0000256" key="4">
    <source>
        <dbReference type="SAM" id="MobiDB-lite"/>
    </source>
</evidence>
<feature type="compositionally biased region" description="Polar residues" evidence="4">
    <location>
        <begin position="915"/>
        <end position="935"/>
    </location>
</feature>
<feature type="compositionally biased region" description="Pro residues" evidence="4">
    <location>
        <begin position="1011"/>
        <end position="1022"/>
    </location>
</feature>
<feature type="coiled-coil region" evidence="3">
    <location>
        <begin position="281"/>
        <end position="318"/>
    </location>
</feature>
<dbReference type="GO" id="GO:0006338">
    <property type="term" value="P:chromatin remodeling"/>
    <property type="evidence" value="ECO:0007669"/>
    <property type="project" value="InterPro"/>
</dbReference>
<dbReference type="Ensembl" id="ENSSAUT00010022604.1">
    <property type="protein sequence ID" value="ENSSAUP00010021388.1"/>
    <property type="gene ID" value="ENSSAUG00010009483.1"/>
</dbReference>
<dbReference type="GO" id="GO:0090537">
    <property type="term" value="C:CERF complex"/>
    <property type="evidence" value="ECO:0007669"/>
    <property type="project" value="InterPro"/>
</dbReference>
<feature type="compositionally biased region" description="Low complexity" evidence="4">
    <location>
        <begin position="639"/>
        <end position="649"/>
    </location>
</feature>
<feature type="region of interest" description="Disordered" evidence="4">
    <location>
        <begin position="743"/>
        <end position="800"/>
    </location>
</feature>
<feature type="region of interest" description="Disordered" evidence="4">
    <location>
        <begin position="1198"/>
        <end position="1309"/>
    </location>
</feature>
<dbReference type="PROSITE" id="PS00633">
    <property type="entry name" value="BROMODOMAIN_1"/>
    <property type="match status" value="1"/>
</dbReference>
<dbReference type="InterPro" id="IPR029614">
    <property type="entry name" value="CECR2"/>
</dbReference>
<feature type="compositionally biased region" description="Polar residues" evidence="4">
    <location>
        <begin position="1067"/>
        <end position="1083"/>
    </location>
</feature>
<dbReference type="SUPFAM" id="SSF47370">
    <property type="entry name" value="Bromodomain"/>
    <property type="match status" value="1"/>
</dbReference>
<dbReference type="CDD" id="cd05509">
    <property type="entry name" value="Bromo_gcn5_like"/>
    <property type="match status" value="1"/>
</dbReference>
<dbReference type="InterPro" id="IPR036427">
    <property type="entry name" value="Bromodomain-like_sf"/>
</dbReference>
<organism evidence="6 7">
    <name type="scientific">Sparus aurata</name>
    <name type="common">Gilthead sea bream</name>
    <dbReference type="NCBI Taxonomy" id="8175"/>
    <lineage>
        <taxon>Eukaryota</taxon>
        <taxon>Metazoa</taxon>
        <taxon>Chordata</taxon>
        <taxon>Craniata</taxon>
        <taxon>Vertebrata</taxon>
        <taxon>Euteleostomi</taxon>
        <taxon>Actinopterygii</taxon>
        <taxon>Neopterygii</taxon>
        <taxon>Teleostei</taxon>
        <taxon>Neoteleostei</taxon>
        <taxon>Acanthomorphata</taxon>
        <taxon>Eupercaria</taxon>
        <taxon>Spariformes</taxon>
        <taxon>Sparidae</taxon>
        <taxon>Sparus</taxon>
    </lineage>
</organism>
<keyword evidence="3" id="KW-0175">Coiled coil</keyword>
<name>A0A671V5F5_SPAAU</name>
<reference evidence="6" key="3">
    <citation type="submission" date="2025-09" db="UniProtKB">
        <authorList>
            <consortium name="Ensembl"/>
        </authorList>
    </citation>
    <scope>IDENTIFICATION</scope>
</reference>
<evidence type="ECO:0000313" key="7">
    <source>
        <dbReference type="Proteomes" id="UP000472265"/>
    </source>
</evidence>
<feature type="compositionally biased region" description="Low complexity" evidence="4">
    <location>
        <begin position="940"/>
        <end position="951"/>
    </location>
</feature>
<dbReference type="PRINTS" id="PR00503">
    <property type="entry name" value="BROMODOMAIN"/>
</dbReference>
<dbReference type="GO" id="GO:0007338">
    <property type="term" value="P:single fertilization"/>
    <property type="evidence" value="ECO:0007669"/>
    <property type="project" value="TreeGrafter"/>
</dbReference>
<gene>
    <name evidence="6" type="primary">LOC115586788</name>
</gene>
<dbReference type="InterPro" id="IPR001487">
    <property type="entry name" value="Bromodomain"/>
</dbReference>